<name>A0A3N1MER2_9PROT</name>
<dbReference type="PANTHER" id="PTHR30213:SF0">
    <property type="entry name" value="UPF0761 MEMBRANE PROTEIN YIHY"/>
    <property type="match status" value="1"/>
</dbReference>
<gene>
    <name evidence="7" type="ORF">EDC65_0976</name>
</gene>
<evidence type="ECO:0000256" key="6">
    <source>
        <dbReference type="SAM" id="Phobius"/>
    </source>
</evidence>
<keyword evidence="5 6" id="KW-0472">Membrane</keyword>
<sequence>MKTQRPPARTPLKTHFAVLLLLGSLAATGIQQGRRQRLRRQAALRLSQLKAAASAIVPLPDPMVPVLRSEPPAVEPVAADPPRGGWTDLGARVYREIWDDRVLSVAAGVTFYALLAIFPTVAALVSLYGLVADPVKISQHLGQLYFFLPAGAVEVIGGQVSRITARPPETLGLTLAASLVVSLWSANAGMKALFDALNIVHGMRETRSFVGLTLQTLTFTFGAISFLLLAVAGVVVVPAVIGWIGLGGDAERLLNGMRWPALAIALVAGLVILYRWGPCRPTAPGPKSTGPSGRAYWPGILLGSLVAALAWIVFSMLFSWYVANFADYNQTYGSLGAAIGFMIWIWLSATLILVGGEIDAEIERRPPWRRPGD</sequence>
<feature type="transmembrane region" description="Helical" evidence="6">
    <location>
        <begin position="295"/>
        <end position="323"/>
    </location>
</feature>
<keyword evidence="2" id="KW-1003">Cell membrane</keyword>
<dbReference type="EMBL" id="RJKX01000011">
    <property type="protein sequence ID" value="ROQ01789.1"/>
    <property type="molecule type" value="Genomic_DNA"/>
</dbReference>
<dbReference type="RefSeq" id="WP_142235764.1">
    <property type="nucleotide sequence ID" value="NZ_AP019700.1"/>
</dbReference>
<proteinExistence type="predicted"/>
<dbReference type="InterPro" id="IPR017039">
    <property type="entry name" value="Virul_fac_BrkB"/>
</dbReference>
<protein>
    <submittedName>
        <fullName evidence="7">Membrane protein</fullName>
    </submittedName>
</protein>
<evidence type="ECO:0000256" key="5">
    <source>
        <dbReference type="ARBA" id="ARBA00023136"/>
    </source>
</evidence>
<evidence type="ECO:0000256" key="1">
    <source>
        <dbReference type="ARBA" id="ARBA00004651"/>
    </source>
</evidence>
<feature type="transmembrane region" description="Helical" evidence="6">
    <location>
        <begin position="335"/>
        <end position="355"/>
    </location>
</feature>
<dbReference type="OrthoDB" id="9781030at2"/>
<organism evidence="7 8">
    <name type="scientific">Stella humosa</name>
    <dbReference type="NCBI Taxonomy" id="94"/>
    <lineage>
        <taxon>Bacteria</taxon>
        <taxon>Pseudomonadati</taxon>
        <taxon>Pseudomonadota</taxon>
        <taxon>Alphaproteobacteria</taxon>
        <taxon>Rhodospirillales</taxon>
        <taxon>Stellaceae</taxon>
        <taxon>Stella</taxon>
    </lineage>
</organism>
<accession>A0A3N1MER2</accession>
<comment type="subcellular location">
    <subcellularLocation>
        <location evidence="1">Cell membrane</location>
        <topology evidence="1">Multi-pass membrane protein</topology>
    </subcellularLocation>
</comment>
<evidence type="ECO:0000313" key="7">
    <source>
        <dbReference type="EMBL" id="ROQ01789.1"/>
    </source>
</evidence>
<feature type="transmembrane region" description="Helical" evidence="6">
    <location>
        <begin position="109"/>
        <end position="132"/>
    </location>
</feature>
<dbReference type="PANTHER" id="PTHR30213">
    <property type="entry name" value="INNER MEMBRANE PROTEIN YHJD"/>
    <property type="match status" value="1"/>
</dbReference>
<dbReference type="AlphaFoldDB" id="A0A3N1MER2"/>
<dbReference type="NCBIfam" id="TIGR00765">
    <property type="entry name" value="yihY_not_rbn"/>
    <property type="match status" value="1"/>
</dbReference>
<evidence type="ECO:0000256" key="4">
    <source>
        <dbReference type="ARBA" id="ARBA00022989"/>
    </source>
</evidence>
<feature type="transmembrane region" description="Helical" evidence="6">
    <location>
        <begin position="171"/>
        <end position="194"/>
    </location>
</feature>
<dbReference type="Proteomes" id="UP000278222">
    <property type="component" value="Unassembled WGS sequence"/>
</dbReference>
<evidence type="ECO:0000256" key="3">
    <source>
        <dbReference type="ARBA" id="ARBA00022692"/>
    </source>
</evidence>
<keyword evidence="4 6" id="KW-1133">Transmembrane helix</keyword>
<evidence type="ECO:0000313" key="8">
    <source>
        <dbReference type="Proteomes" id="UP000278222"/>
    </source>
</evidence>
<dbReference type="Pfam" id="PF03631">
    <property type="entry name" value="Virul_fac_BrkB"/>
    <property type="match status" value="1"/>
</dbReference>
<keyword evidence="8" id="KW-1185">Reference proteome</keyword>
<feature type="transmembrane region" description="Helical" evidence="6">
    <location>
        <begin position="214"/>
        <end position="244"/>
    </location>
</feature>
<dbReference type="GO" id="GO:0005886">
    <property type="term" value="C:plasma membrane"/>
    <property type="evidence" value="ECO:0007669"/>
    <property type="project" value="UniProtKB-SubCell"/>
</dbReference>
<comment type="caution">
    <text evidence="7">The sequence shown here is derived from an EMBL/GenBank/DDBJ whole genome shotgun (WGS) entry which is preliminary data.</text>
</comment>
<reference evidence="7 8" key="1">
    <citation type="submission" date="2018-11" db="EMBL/GenBank/DDBJ databases">
        <title>Genomic Encyclopedia of Type Strains, Phase IV (KMG-IV): sequencing the most valuable type-strain genomes for metagenomic binning, comparative biology and taxonomic classification.</title>
        <authorList>
            <person name="Goeker M."/>
        </authorList>
    </citation>
    <scope>NUCLEOTIDE SEQUENCE [LARGE SCALE GENOMIC DNA]</scope>
    <source>
        <strain evidence="7 8">DSM 5900</strain>
    </source>
</reference>
<evidence type="ECO:0000256" key="2">
    <source>
        <dbReference type="ARBA" id="ARBA00022475"/>
    </source>
</evidence>
<keyword evidence="3 6" id="KW-0812">Transmembrane</keyword>
<feature type="transmembrane region" description="Helical" evidence="6">
    <location>
        <begin position="256"/>
        <end position="274"/>
    </location>
</feature>